<dbReference type="RefSeq" id="WP_106740039.1">
    <property type="nucleotide sequence ID" value="NZ_PXYY01000004.1"/>
</dbReference>
<protein>
    <submittedName>
        <fullName evidence="2">Conjugal transfer protein TrbM</fullName>
    </submittedName>
</protein>
<reference evidence="2 3" key="1">
    <citation type="submission" date="2018-03" db="EMBL/GenBank/DDBJ databases">
        <title>Neisseria weixii sp. nov., isolated from the intestinal contents of Tibetan Plateau pika (Ochotona curzoniae) in Yushu, Qinghai Province, China.</title>
        <authorList>
            <person name="Gui Z."/>
        </authorList>
    </citation>
    <scope>NUCLEOTIDE SEQUENCE [LARGE SCALE GENOMIC DNA]</scope>
    <source>
        <strain evidence="2 3">ATCC 51483</strain>
    </source>
</reference>
<keyword evidence="1" id="KW-0732">Signal</keyword>
<dbReference type="Pfam" id="PF07424">
    <property type="entry name" value="TrbM"/>
    <property type="match status" value="1"/>
</dbReference>
<dbReference type="InterPro" id="IPR009989">
    <property type="entry name" value="TrbM"/>
</dbReference>
<organism evidence="2 3">
    <name type="scientific">Neisseria iguanae</name>
    <dbReference type="NCBI Taxonomy" id="90242"/>
    <lineage>
        <taxon>Bacteria</taxon>
        <taxon>Pseudomonadati</taxon>
        <taxon>Pseudomonadota</taxon>
        <taxon>Betaproteobacteria</taxon>
        <taxon>Neisseriales</taxon>
        <taxon>Neisseriaceae</taxon>
        <taxon>Neisseria</taxon>
    </lineage>
</organism>
<keyword evidence="3" id="KW-1185">Reference proteome</keyword>
<feature type="signal peptide" evidence="1">
    <location>
        <begin position="1"/>
        <end position="21"/>
    </location>
</feature>
<evidence type="ECO:0000313" key="2">
    <source>
        <dbReference type="EMBL" id="PSJ81331.1"/>
    </source>
</evidence>
<name>A0A2P7U316_9NEIS</name>
<sequence length="183" mass="20604">MNKSLGLLAAAMLGAAPAAYADDVLTGDTRLACEAILCLSSGDRPSECTASIKRYFSIRHKKLGDTLKARRNFLKMCPASSENREMAGLVDAIAEGAGRCDAKELNRMMRYSAWEEVCEQKTYNRLGRNYTKQENCKLVKKFRVRPDKPQYCKAYFEHGLTTTGDKVRYVGEEKTDGRWVDVR</sequence>
<gene>
    <name evidence="2" type="ORF">C7N83_01235</name>
</gene>
<dbReference type="EMBL" id="PXYY01000004">
    <property type="protein sequence ID" value="PSJ81331.1"/>
    <property type="molecule type" value="Genomic_DNA"/>
</dbReference>
<comment type="caution">
    <text evidence="2">The sequence shown here is derived from an EMBL/GenBank/DDBJ whole genome shotgun (WGS) entry which is preliminary data.</text>
</comment>
<dbReference type="AlphaFoldDB" id="A0A2P7U316"/>
<evidence type="ECO:0000313" key="3">
    <source>
        <dbReference type="Proteomes" id="UP000241868"/>
    </source>
</evidence>
<dbReference type="OrthoDB" id="9784009at2"/>
<dbReference type="Proteomes" id="UP000241868">
    <property type="component" value="Unassembled WGS sequence"/>
</dbReference>
<evidence type="ECO:0000256" key="1">
    <source>
        <dbReference type="SAM" id="SignalP"/>
    </source>
</evidence>
<feature type="chain" id="PRO_5015189487" evidence="1">
    <location>
        <begin position="22"/>
        <end position="183"/>
    </location>
</feature>
<accession>A0A2P7U316</accession>
<proteinExistence type="predicted"/>